<evidence type="ECO:0000256" key="1">
    <source>
        <dbReference type="ARBA" id="ARBA00009834"/>
    </source>
</evidence>
<evidence type="ECO:0008006" key="3">
    <source>
        <dbReference type="Google" id="ProtNLM"/>
    </source>
</evidence>
<dbReference type="Gene3D" id="6.10.140.180">
    <property type="match status" value="1"/>
</dbReference>
<comment type="similarity">
    <text evidence="1">Belongs to the SNF8 family.</text>
</comment>
<organism evidence="2">
    <name type="scientific">Polyblepharides amylifera</name>
    <dbReference type="NCBI Taxonomy" id="1486889"/>
    <lineage>
        <taxon>Eukaryota</taxon>
        <taxon>Viridiplantae</taxon>
        <taxon>Chlorophyta</taxon>
        <taxon>Pyramimonadophyceae</taxon>
        <taxon>Pyramimonadales</taxon>
        <taxon>Polyblepharidaceae</taxon>
        <taxon>Polyblepharides</taxon>
    </lineage>
</organism>
<protein>
    <recommendedName>
        <fullName evidence="3">Vacuolar protein sorting-associated protein</fullName>
    </recommendedName>
</protein>
<dbReference type="EMBL" id="HBDV01000797">
    <property type="protein sequence ID" value="CAD8216236.1"/>
    <property type="molecule type" value="Transcribed_RNA"/>
</dbReference>
<dbReference type="AlphaFoldDB" id="A0A7R9SVH4"/>
<proteinExistence type="inferred from homology"/>
<dbReference type="GO" id="GO:0000814">
    <property type="term" value="C:ESCRT II complex"/>
    <property type="evidence" value="ECO:0007669"/>
    <property type="project" value="InterPro"/>
</dbReference>
<evidence type="ECO:0000313" key="2">
    <source>
        <dbReference type="EMBL" id="CAD8216236.1"/>
    </source>
</evidence>
<reference evidence="2" key="1">
    <citation type="submission" date="2021-01" db="EMBL/GenBank/DDBJ databases">
        <authorList>
            <person name="Corre E."/>
            <person name="Pelletier E."/>
            <person name="Niang G."/>
            <person name="Scheremetjew M."/>
            <person name="Finn R."/>
            <person name="Kale V."/>
            <person name="Holt S."/>
            <person name="Cochrane G."/>
            <person name="Meng A."/>
            <person name="Brown T."/>
            <person name="Cohen L."/>
        </authorList>
    </citation>
    <scope>NUCLEOTIDE SEQUENCE</scope>
    <source>
        <strain evidence="2">CCMP720</strain>
    </source>
</reference>
<dbReference type="InterPro" id="IPR040608">
    <property type="entry name" value="Snf8/Vps36"/>
</dbReference>
<dbReference type="GO" id="GO:0043328">
    <property type="term" value="P:protein transport to vacuole involved in ubiquitin-dependent protein catabolic process via the multivesicular body sorting pathway"/>
    <property type="evidence" value="ECO:0007669"/>
    <property type="project" value="TreeGrafter"/>
</dbReference>
<dbReference type="Gene3D" id="1.10.10.10">
    <property type="entry name" value="Winged helix-like DNA-binding domain superfamily/Winged helix DNA-binding domain"/>
    <property type="match status" value="2"/>
</dbReference>
<dbReference type="SUPFAM" id="SSF46785">
    <property type="entry name" value="Winged helix' DNA-binding domain"/>
    <property type="match status" value="2"/>
</dbReference>
<dbReference type="InterPro" id="IPR036390">
    <property type="entry name" value="WH_DNA-bd_sf"/>
</dbReference>
<sequence>MRRRPGIQGLQKREAEKSKLALLGETVAQRDLEHMRAQLATFKQSLEEFALKHRSAIRQDPAFRAQFHKMCAHVGVDPLASNKGVWASVLGLGDFYFSLGVQVVEVCLAWRPLTGGLMPLTTLTQAVQRRRGSAADPVSEDDVKQAIKHIKVLGGGYRIVNIGNKHMVYSVPMELNKDQNAVLEFAQGAGHVTEEEVLSGLRWSQERFRLIITQLLKDQLAMIDDGAPDAIRQYWFPCMSNP</sequence>
<dbReference type="PANTHER" id="PTHR12806:SF0">
    <property type="entry name" value="VACUOLAR-SORTING PROTEIN SNF8"/>
    <property type="match status" value="1"/>
</dbReference>
<dbReference type="InterPro" id="IPR016689">
    <property type="entry name" value="ESCRT-2_cplx_Snf8"/>
</dbReference>
<gene>
    <name evidence="2" type="ORF">PAMY1081_LOCUS510</name>
</gene>
<accession>A0A7R9SVH4</accession>
<dbReference type="InterPro" id="IPR036388">
    <property type="entry name" value="WH-like_DNA-bd_sf"/>
</dbReference>
<dbReference type="Pfam" id="PF04157">
    <property type="entry name" value="EAP30"/>
    <property type="match status" value="1"/>
</dbReference>
<dbReference type="FunFam" id="1.10.10.10:FF:000085">
    <property type="entry name" value="Vacuolar-sorting protein SNF8"/>
    <property type="match status" value="1"/>
</dbReference>
<dbReference type="PANTHER" id="PTHR12806">
    <property type="entry name" value="EAP30 SUBUNIT OF ELL COMPLEX"/>
    <property type="match status" value="1"/>
</dbReference>
<name>A0A7R9SVH4_9CHLO</name>